<feature type="region of interest" description="Disordered" evidence="2">
    <location>
        <begin position="132"/>
        <end position="169"/>
    </location>
</feature>
<evidence type="ECO:0000256" key="3">
    <source>
        <dbReference type="SAM" id="Phobius"/>
    </source>
</evidence>
<accession>A0A6A5R5P7</accession>
<keyword evidence="3" id="KW-0472">Membrane</keyword>
<dbReference type="OrthoDB" id="3776590at2759"/>
<sequence>MKFNKFEVLASLLCSWLAGFALGLWRSEGSRSLFTGLVIAIFAAVATVAIYKCVSADKTIAQLNRNVGEVHTMAIIDLQNAHRKHVIKVKSTHNQNMRKAQNEIRRVTLNFDRFNSEYDYIATMYQTRRASTLSEMTTSTTSRRSSRSSASSAPQLRLRRSLRLPPRLT</sequence>
<organism evidence="4 5">
    <name type="scientific">Didymella exigua CBS 183.55</name>
    <dbReference type="NCBI Taxonomy" id="1150837"/>
    <lineage>
        <taxon>Eukaryota</taxon>
        <taxon>Fungi</taxon>
        <taxon>Dikarya</taxon>
        <taxon>Ascomycota</taxon>
        <taxon>Pezizomycotina</taxon>
        <taxon>Dothideomycetes</taxon>
        <taxon>Pleosporomycetidae</taxon>
        <taxon>Pleosporales</taxon>
        <taxon>Pleosporineae</taxon>
        <taxon>Didymellaceae</taxon>
        <taxon>Didymella</taxon>
    </lineage>
</organism>
<evidence type="ECO:0000256" key="2">
    <source>
        <dbReference type="SAM" id="MobiDB-lite"/>
    </source>
</evidence>
<keyword evidence="1" id="KW-0175">Coiled coil</keyword>
<evidence type="ECO:0000313" key="4">
    <source>
        <dbReference type="EMBL" id="KAF1922520.1"/>
    </source>
</evidence>
<dbReference type="Proteomes" id="UP000800082">
    <property type="component" value="Unassembled WGS sequence"/>
</dbReference>
<keyword evidence="3" id="KW-1133">Transmembrane helix</keyword>
<feature type="transmembrane region" description="Helical" evidence="3">
    <location>
        <begin position="33"/>
        <end position="54"/>
    </location>
</feature>
<name>A0A6A5R5P7_9PLEO</name>
<keyword evidence="3" id="KW-0812">Transmembrane</keyword>
<protein>
    <submittedName>
        <fullName evidence="4">Uncharacterized protein</fullName>
    </submittedName>
</protein>
<reference evidence="4" key="1">
    <citation type="journal article" date="2020" name="Stud. Mycol.">
        <title>101 Dothideomycetes genomes: a test case for predicting lifestyles and emergence of pathogens.</title>
        <authorList>
            <person name="Haridas S."/>
            <person name="Albert R."/>
            <person name="Binder M."/>
            <person name="Bloem J."/>
            <person name="Labutti K."/>
            <person name="Salamov A."/>
            <person name="Andreopoulos B."/>
            <person name="Baker S."/>
            <person name="Barry K."/>
            <person name="Bills G."/>
            <person name="Bluhm B."/>
            <person name="Cannon C."/>
            <person name="Castanera R."/>
            <person name="Culley D."/>
            <person name="Daum C."/>
            <person name="Ezra D."/>
            <person name="Gonzalez J."/>
            <person name="Henrissat B."/>
            <person name="Kuo A."/>
            <person name="Liang C."/>
            <person name="Lipzen A."/>
            <person name="Lutzoni F."/>
            <person name="Magnuson J."/>
            <person name="Mondo S."/>
            <person name="Nolan M."/>
            <person name="Ohm R."/>
            <person name="Pangilinan J."/>
            <person name="Park H.-J."/>
            <person name="Ramirez L."/>
            <person name="Alfaro M."/>
            <person name="Sun H."/>
            <person name="Tritt A."/>
            <person name="Yoshinaga Y."/>
            <person name="Zwiers L.-H."/>
            <person name="Turgeon B."/>
            <person name="Goodwin S."/>
            <person name="Spatafora J."/>
            <person name="Crous P."/>
            <person name="Grigoriev I."/>
        </authorList>
    </citation>
    <scope>NUCLEOTIDE SEQUENCE</scope>
    <source>
        <strain evidence="4">CBS 183.55</strain>
    </source>
</reference>
<dbReference type="EMBL" id="ML979023">
    <property type="protein sequence ID" value="KAF1922520.1"/>
    <property type="molecule type" value="Genomic_DNA"/>
</dbReference>
<dbReference type="GeneID" id="54344707"/>
<evidence type="ECO:0000256" key="1">
    <source>
        <dbReference type="SAM" id="Coils"/>
    </source>
</evidence>
<proteinExistence type="predicted"/>
<dbReference type="RefSeq" id="XP_033442773.1">
    <property type="nucleotide sequence ID" value="XM_033587061.1"/>
</dbReference>
<evidence type="ECO:0000313" key="5">
    <source>
        <dbReference type="Proteomes" id="UP000800082"/>
    </source>
</evidence>
<keyword evidence="5" id="KW-1185">Reference proteome</keyword>
<gene>
    <name evidence="4" type="ORF">M421DRAFT_10480</name>
</gene>
<feature type="compositionally biased region" description="Low complexity" evidence="2">
    <location>
        <begin position="132"/>
        <end position="156"/>
    </location>
</feature>
<feature type="coiled-coil region" evidence="1">
    <location>
        <begin position="90"/>
        <end position="117"/>
    </location>
</feature>
<dbReference type="AlphaFoldDB" id="A0A6A5R5P7"/>